<dbReference type="Proteomes" id="UP000800035">
    <property type="component" value="Unassembled WGS sequence"/>
</dbReference>
<evidence type="ECO:0000313" key="3">
    <source>
        <dbReference type="Proteomes" id="UP000800035"/>
    </source>
</evidence>
<protein>
    <recommendedName>
        <fullName evidence="4">Geranylgeranyl pyrophosphate synthetase</fullName>
    </recommendedName>
</protein>
<accession>A0A6A5U2F4</accession>
<keyword evidence="3" id="KW-1185">Reference proteome</keyword>
<evidence type="ECO:0000313" key="2">
    <source>
        <dbReference type="EMBL" id="KAF1955357.1"/>
    </source>
</evidence>
<name>A0A6A5U2F4_9PLEO</name>
<feature type="region of interest" description="Disordered" evidence="1">
    <location>
        <begin position="1"/>
        <end position="30"/>
    </location>
</feature>
<dbReference type="EMBL" id="ML976995">
    <property type="protein sequence ID" value="KAF1955357.1"/>
    <property type="molecule type" value="Genomic_DNA"/>
</dbReference>
<dbReference type="PANTHER" id="PTHR35179:SF2">
    <property type="entry name" value="START DOMAIN-CONTAINING PROTEIN"/>
    <property type="match status" value="1"/>
</dbReference>
<evidence type="ECO:0000256" key="1">
    <source>
        <dbReference type="SAM" id="MobiDB-lite"/>
    </source>
</evidence>
<sequence>MTFGMFATSGRGGHAPRRGRGGKPAPMFNKHSEVKPDLLKHPLGDLLATFSNSDLEPTKAGLLDNVAIKNCNYVGSYNWIDTKSPTIMVPGKPPRWTPLKEPKPLKEDSGQYFRDPNAARFPGYPTEPAVHALFQTDPDFPTSEVDIFGCGNTIGNLLRFVRSMNKPFRFSVEAVGNTVFFIRKENDPKETIKGVVGFGHTFPEAYTTWESDVKGSESHQRLVQYEFGGLNCVVRFECDGYIGNLAKSPSNDNSGPILEPKPKINDILESFENATVGMTLPNTSESITIRTGGGVPSQDTIFDLKTRSGRYGKRFDLEDIYPVLWLKQIPNFIIAYHDGAGLFEDVQVNDVRQGVRQWENKHKADIQRLAVLLKKIVAIAQQSDTKLLDVYSPSVDRLEIRKQDGEGSHALPSDLMARWERAEDTFDALEDPHDPWGQGEEEDAGFGSGGFSDSDDELDFTACSADDCGYCGKCTY</sequence>
<reference evidence="2" key="1">
    <citation type="journal article" date="2020" name="Stud. Mycol.">
        <title>101 Dothideomycetes genomes: a test case for predicting lifestyles and emergence of pathogens.</title>
        <authorList>
            <person name="Haridas S."/>
            <person name="Albert R."/>
            <person name="Binder M."/>
            <person name="Bloem J."/>
            <person name="Labutti K."/>
            <person name="Salamov A."/>
            <person name="Andreopoulos B."/>
            <person name="Baker S."/>
            <person name="Barry K."/>
            <person name="Bills G."/>
            <person name="Bluhm B."/>
            <person name="Cannon C."/>
            <person name="Castanera R."/>
            <person name="Culley D."/>
            <person name="Daum C."/>
            <person name="Ezra D."/>
            <person name="Gonzalez J."/>
            <person name="Henrissat B."/>
            <person name="Kuo A."/>
            <person name="Liang C."/>
            <person name="Lipzen A."/>
            <person name="Lutzoni F."/>
            <person name="Magnuson J."/>
            <person name="Mondo S."/>
            <person name="Nolan M."/>
            <person name="Ohm R."/>
            <person name="Pangilinan J."/>
            <person name="Park H.-J."/>
            <person name="Ramirez L."/>
            <person name="Alfaro M."/>
            <person name="Sun H."/>
            <person name="Tritt A."/>
            <person name="Yoshinaga Y."/>
            <person name="Zwiers L.-H."/>
            <person name="Turgeon B."/>
            <person name="Goodwin S."/>
            <person name="Spatafora J."/>
            <person name="Crous P."/>
            <person name="Grigoriev I."/>
        </authorList>
    </citation>
    <scope>NUCLEOTIDE SEQUENCE</scope>
    <source>
        <strain evidence="2">CBS 675.92</strain>
    </source>
</reference>
<dbReference type="PANTHER" id="PTHR35179">
    <property type="entry name" value="PROTEIN CBG02620"/>
    <property type="match status" value="1"/>
</dbReference>
<dbReference type="OrthoDB" id="5393654at2759"/>
<feature type="region of interest" description="Disordered" evidence="1">
    <location>
        <begin position="428"/>
        <end position="453"/>
    </location>
</feature>
<organism evidence="2 3">
    <name type="scientific">Byssothecium circinans</name>
    <dbReference type="NCBI Taxonomy" id="147558"/>
    <lineage>
        <taxon>Eukaryota</taxon>
        <taxon>Fungi</taxon>
        <taxon>Dikarya</taxon>
        <taxon>Ascomycota</taxon>
        <taxon>Pezizomycotina</taxon>
        <taxon>Dothideomycetes</taxon>
        <taxon>Pleosporomycetidae</taxon>
        <taxon>Pleosporales</taxon>
        <taxon>Massarineae</taxon>
        <taxon>Massarinaceae</taxon>
        <taxon>Byssothecium</taxon>
    </lineage>
</organism>
<gene>
    <name evidence="2" type="ORF">CC80DRAFT_564944</name>
</gene>
<evidence type="ECO:0008006" key="4">
    <source>
        <dbReference type="Google" id="ProtNLM"/>
    </source>
</evidence>
<dbReference type="AlphaFoldDB" id="A0A6A5U2F4"/>
<proteinExistence type="predicted"/>